<comment type="caution">
    <text evidence="3">The sequence shown here is derived from an EMBL/GenBank/DDBJ whole genome shotgun (WGS) entry which is preliminary data.</text>
</comment>
<protein>
    <recommendedName>
        <fullName evidence="2">RXLR phytopathogen effector protein WY-domain domain-containing protein</fullName>
    </recommendedName>
</protein>
<feature type="chain" id="PRO_5032846236" description="RXLR phytopathogen effector protein WY-domain domain-containing protein" evidence="1">
    <location>
        <begin position="19"/>
        <end position="239"/>
    </location>
</feature>
<dbReference type="InterPro" id="IPR040786">
    <property type="entry name" value="RXLR_WY"/>
</dbReference>
<evidence type="ECO:0000256" key="1">
    <source>
        <dbReference type="SAM" id="SignalP"/>
    </source>
</evidence>
<dbReference type="Pfam" id="PF18634">
    <property type="entry name" value="RXLR_WY"/>
    <property type="match status" value="1"/>
</dbReference>
<dbReference type="GO" id="GO:0005576">
    <property type="term" value="C:extracellular region"/>
    <property type="evidence" value="ECO:0007669"/>
    <property type="project" value="UniProtKB-SubCell"/>
</dbReference>
<proteinExistence type="predicted"/>
<dbReference type="Proteomes" id="UP000602510">
    <property type="component" value="Unassembled WGS sequence"/>
</dbReference>
<organism evidence="3 4">
    <name type="scientific">Phytophthora infestans</name>
    <name type="common">Potato late blight agent</name>
    <name type="synonym">Botrytis infestans</name>
    <dbReference type="NCBI Taxonomy" id="4787"/>
    <lineage>
        <taxon>Eukaryota</taxon>
        <taxon>Sar</taxon>
        <taxon>Stramenopiles</taxon>
        <taxon>Oomycota</taxon>
        <taxon>Peronosporomycetes</taxon>
        <taxon>Peronosporales</taxon>
        <taxon>Peronosporaceae</taxon>
        <taxon>Phytophthora</taxon>
    </lineage>
</organism>
<evidence type="ECO:0000259" key="2">
    <source>
        <dbReference type="Pfam" id="PF18634"/>
    </source>
</evidence>
<feature type="signal peptide" evidence="1">
    <location>
        <begin position="1"/>
        <end position="18"/>
    </location>
</feature>
<accession>A0A833WE47</accession>
<dbReference type="EMBL" id="WSZM01000692">
    <property type="protein sequence ID" value="KAF4030380.1"/>
    <property type="molecule type" value="Genomic_DNA"/>
</dbReference>
<dbReference type="GO" id="GO:0043657">
    <property type="term" value="C:host cell"/>
    <property type="evidence" value="ECO:0007669"/>
    <property type="project" value="UniProtKB-SubCell"/>
</dbReference>
<feature type="domain" description="RXLR phytopathogen effector protein WY-domain" evidence="2">
    <location>
        <begin position="132"/>
        <end position="184"/>
    </location>
</feature>
<keyword evidence="4" id="KW-1185">Reference proteome</keyword>
<keyword evidence="1" id="KW-0732">Signal</keyword>
<sequence>MYWIVLVVLLALTGWAGAVDEIMTKEQVKLPHDDIVLKTARHLRSYGGSPGRDINTNFSTEDDERAIEFTKLAKLDDALWRIRKLDMKLSRQMWIHNNNSPEEVFNRLRLSKLGIDIDESRKTIQWFRFVNAYRAARGSEEFSTYLIYEILKRKGMLSEVKIAELFQALAHLPDLKNLAEMVQNFQYRVWIAERKTPADVARMLMVRISGPRPIDIPADPRYTILDAYKKVYSSVHPTP</sequence>
<gene>
    <name evidence="3" type="ORF">GN244_ATG17873</name>
</gene>
<evidence type="ECO:0000313" key="4">
    <source>
        <dbReference type="Proteomes" id="UP000602510"/>
    </source>
</evidence>
<reference evidence="3" key="1">
    <citation type="submission" date="2020-04" db="EMBL/GenBank/DDBJ databases">
        <title>Hybrid Assembly of Korean Phytophthora infestans isolates.</title>
        <authorList>
            <person name="Prokchorchik M."/>
            <person name="Lee Y."/>
            <person name="Seo J."/>
            <person name="Cho J.-H."/>
            <person name="Park Y.-E."/>
            <person name="Jang D.-C."/>
            <person name="Im J.-S."/>
            <person name="Choi J.-G."/>
            <person name="Park H.-J."/>
            <person name="Lee G.-B."/>
            <person name="Lee Y.-G."/>
            <person name="Hong S.-Y."/>
            <person name="Cho K."/>
            <person name="Sohn K.H."/>
        </authorList>
    </citation>
    <scope>NUCLEOTIDE SEQUENCE</scope>
    <source>
        <strain evidence="3">KR_1_A1</strain>
    </source>
</reference>
<dbReference type="AlphaFoldDB" id="A0A833WE47"/>
<evidence type="ECO:0000313" key="3">
    <source>
        <dbReference type="EMBL" id="KAF4030380.1"/>
    </source>
</evidence>
<name>A0A833WE47_PHYIN</name>